<evidence type="ECO:0000256" key="3">
    <source>
        <dbReference type="ARBA" id="ARBA00023163"/>
    </source>
</evidence>
<protein>
    <submittedName>
        <fullName evidence="7">AcrR family transcriptional regulator</fullName>
    </submittedName>
</protein>
<comment type="caution">
    <text evidence="7">The sequence shown here is derived from an EMBL/GenBank/DDBJ whole genome shotgun (WGS) entry which is preliminary data.</text>
</comment>
<evidence type="ECO:0000256" key="4">
    <source>
        <dbReference type="PROSITE-ProRule" id="PRU00335"/>
    </source>
</evidence>
<dbReference type="SUPFAM" id="SSF46689">
    <property type="entry name" value="Homeodomain-like"/>
    <property type="match status" value="1"/>
</dbReference>
<organism evidence="7 8">
    <name type="scientific">Promicromonospora iranensis</name>
    <dbReference type="NCBI Taxonomy" id="1105144"/>
    <lineage>
        <taxon>Bacteria</taxon>
        <taxon>Bacillati</taxon>
        <taxon>Actinomycetota</taxon>
        <taxon>Actinomycetes</taxon>
        <taxon>Micrococcales</taxon>
        <taxon>Promicromonosporaceae</taxon>
        <taxon>Promicromonospora</taxon>
    </lineage>
</organism>
<evidence type="ECO:0000256" key="5">
    <source>
        <dbReference type="SAM" id="MobiDB-lite"/>
    </source>
</evidence>
<dbReference type="Gene3D" id="1.10.10.60">
    <property type="entry name" value="Homeodomain-like"/>
    <property type="match status" value="1"/>
</dbReference>
<dbReference type="RefSeq" id="WP_274996647.1">
    <property type="nucleotide sequence ID" value="NZ_JAJQQP010000013.1"/>
</dbReference>
<dbReference type="InterPro" id="IPR001647">
    <property type="entry name" value="HTH_TetR"/>
</dbReference>
<evidence type="ECO:0000259" key="6">
    <source>
        <dbReference type="PROSITE" id="PS50977"/>
    </source>
</evidence>
<proteinExistence type="predicted"/>
<feature type="DNA-binding region" description="H-T-H motif" evidence="4">
    <location>
        <begin position="84"/>
        <end position="103"/>
    </location>
</feature>
<sequence length="281" mass="29908">MTCVECGRGLGPASGTGRPRRYCSRSCQSRAYRRRRDGGRLAASAAQPSVGRGGEPGSGSGDARADLVHAAVGLADAHGLDTVTLRTVAQHAGIALPEARRAFGSRDRLVATLVQQLLARRRGTVPASDGPVETLARLAAEEWATYREHPWLVSVLASSRPPLVPAVLDAARASTEAFGQLGLDPPTALARYIALSGYVQGMAVMLLAEHEQAGRSGTAYRAWWAEEARRLDRTGARWHHPWLDAASGGSLPDTFDADVDAWFRDGLARVLAGLTPSDDEP</sequence>
<dbReference type="Proteomes" id="UP001183585">
    <property type="component" value="Unassembled WGS sequence"/>
</dbReference>
<keyword evidence="1" id="KW-0805">Transcription regulation</keyword>
<keyword evidence="8" id="KW-1185">Reference proteome</keyword>
<dbReference type="Pfam" id="PF02909">
    <property type="entry name" value="TetR_C_1"/>
    <property type="match status" value="1"/>
</dbReference>
<evidence type="ECO:0000256" key="2">
    <source>
        <dbReference type="ARBA" id="ARBA00023125"/>
    </source>
</evidence>
<gene>
    <name evidence="7" type="ORF">J2S48_005215</name>
</gene>
<feature type="region of interest" description="Disordered" evidence="5">
    <location>
        <begin position="34"/>
        <end position="63"/>
    </location>
</feature>
<dbReference type="SUPFAM" id="SSF48498">
    <property type="entry name" value="Tetracyclin repressor-like, C-terminal domain"/>
    <property type="match status" value="1"/>
</dbReference>
<name>A0ABU2CWG8_9MICO</name>
<evidence type="ECO:0000256" key="1">
    <source>
        <dbReference type="ARBA" id="ARBA00023015"/>
    </source>
</evidence>
<keyword evidence="3" id="KW-0804">Transcription</keyword>
<feature type="compositionally biased region" description="Gly residues" evidence="5">
    <location>
        <begin position="51"/>
        <end position="60"/>
    </location>
</feature>
<feature type="compositionally biased region" description="Low complexity" evidence="5">
    <location>
        <begin position="40"/>
        <end position="50"/>
    </location>
</feature>
<dbReference type="InterPro" id="IPR036271">
    <property type="entry name" value="Tet_transcr_reg_TetR-rel_C_sf"/>
</dbReference>
<accession>A0ABU2CWG8</accession>
<dbReference type="PROSITE" id="PS50977">
    <property type="entry name" value="HTH_TETR_2"/>
    <property type="match status" value="1"/>
</dbReference>
<dbReference type="InterPro" id="IPR009057">
    <property type="entry name" value="Homeodomain-like_sf"/>
</dbReference>
<reference evidence="7 8" key="1">
    <citation type="submission" date="2023-07" db="EMBL/GenBank/DDBJ databases">
        <title>Sequencing the genomes of 1000 actinobacteria strains.</title>
        <authorList>
            <person name="Klenk H.-P."/>
        </authorList>
    </citation>
    <scope>NUCLEOTIDE SEQUENCE [LARGE SCALE GENOMIC DNA]</scope>
    <source>
        <strain evidence="7 8">DSM 45554</strain>
    </source>
</reference>
<keyword evidence="2 4" id="KW-0238">DNA-binding</keyword>
<evidence type="ECO:0000313" key="8">
    <source>
        <dbReference type="Proteomes" id="UP001183585"/>
    </source>
</evidence>
<dbReference type="EMBL" id="JAVDYE010000001">
    <property type="protein sequence ID" value="MDR7385700.1"/>
    <property type="molecule type" value="Genomic_DNA"/>
</dbReference>
<evidence type="ECO:0000313" key="7">
    <source>
        <dbReference type="EMBL" id="MDR7385700.1"/>
    </source>
</evidence>
<feature type="domain" description="HTH tetR-type" evidence="6">
    <location>
        <begin position="61"/>
        <end position="121"/>
    </location>
</feature>
<dbReference type="InterPro" id="IPR004111">
    <property type="entry name" value="Repressor_TetR_C"/>
</dbReference>
<dbReference type="Gene3D" id="1.10.357.10">
    <property type="entry name" value="Tetracycline Repressor, domain 2"/>
    <property type="match status" value="1"/>
</dbReference>